<dbReference type="PANTHER" id="PTHR33133:SF51">
    <property type="entry name" value="THH1_TOM1_TOM3 DOMAIN-CONTAINING PROTEIN"/>
    <property type="match status" value="1"/>
</dbReference>
<feature type="transmembrane region" description="Helical" evidence="1">
    <location>
        <begin position="228"/>
        <end position="247"/>
    </location>
</feature>
<feature type="transmembrane region" description="Helical" evidence="1">
    <location>
        <begin position="142"/>
        <end position="167"/>
    </location>
</feature>
<dbReference type="GO" id="GO:0016020">
    <property type="term" value="C:membrane"/>
    <property type="evidence" value="ECO:0000318"/>
    <property type="project" value="GO_Central"/>
</dbReference>
<keyword evidence="1" id="KW-1133">Transmembrane helix</keyword>
<sequence length="361" mass="41892">MDLEQEEMQFLGIFGIYKEAYKIIFSWKKIFSQITVALILPLCFIFLAYIEVSDYLFQKIVIHEFELDGTRVDSAKYNKISDLLSSELIAFWLLKLAYLVFTLIFSLLSTSAVVYTIACIYTGREVTFKKVMSVVPRVWKRLMVTFLCIFVAVFAYNIFALLILILWALCIGPVKIGILILWVMFILYLVGLSYMSIIWQLASVVSVLEDLYGFRAMVKSRALIRGKLVVAIVIFLKLNISLFVIKIAFERLVVYGASLGMANRVGYGILCFLLLFKLFLFGLVLQTIIYFVCKSYHHENIDKSALSDHLEVYMGEYVPLKAKDIVIINEIVDMKLIPRIRIRKFFLFFHSMYCYDWTLLE</sequence>
<evidence type="ECO:0000313" key="2">
    <source>
        <dbReference type="EMBL" id="CCB46084.1"/>
    </source>
</evidence>
<keyword evidence="1" id="KW-0472">Membrane</keyword>
<feature type="transmembrane region" description="Helical" evidence="1">
    <location>
        <begin position="267"/>
        <end position="293"/>
    </location>
</feature>
<feature type="transmembrane region" description="Helical" evidence="1">
    <location>
        <begin position="96"/>
        <end position="121"/>
    </location>
</feature>
<dbReference type="EMBL" id="FN595227">
    <property type="protein sequence ID" value="CCB46084.1"/>
    <property type="molecule type" value="Genomic_DNA"/>
</dbReference>
<keyword evidence="1" id="KW-0812">Transmembrane</keyword>
<dbReference type="InParanoid" id="F6GZU7"/>
<dbReference type="eggNOG" id="ENOG502QTXK">
    <property type="taxonomic scope" value="Eukaryota"/>
</dbReference>
<dbReference type="PaxDb" id="29760-VIT_18s0001g15120.t01"/>
<gene>
    <name evidence="2" type="ordered locus">VIT_18s0001g15120</name>
</gene>
<proteinExistence type="predicted"/>
<evidence type="ECO:0000313" key="3">
    <source>
        <dbReference type="Proteomes" id="UP000009183"/>
    </source>
</evidence>
<protein>
    <submittedName>
        <fullName evidence="2">Uncharacterized protein</fullName>
    </submittedName>
</protein>
<dbReference type="HOGENOM" id="CLU_053945_0_0_1"/>
<organism evidence="2 3">
    <name type="scientific">Vitis vinifera</name>
    <name type="common">Grape</name>
    <dbReference type="NCBI Taxonomy" id="29760"/>
    <lineage>
        <taxon>Eukaryota</taxon>
        <taxon>Viridiplantae</taxon>
        <taxon>Streptophyta</taxon>
        <taxon>Embryophyta</taxon>
        <taxon>Tracheophyta</taxon>
        <taxon>Spermatophyta</taxon>
        <taxon>Magnoliopsida</taxon>
        <taxon>eudicotyledons</taxon>
        <taxon>Gunneridae</taxon>
        <taxon>Pentapetalae</taxon>
        <taxon>rosids</taxon>
        <taxon>Vitales</taxon>
        <taxon>Vitaceae</taxon>
        <taxon>Viteae</taxon>
        <taxon>Vitis</taxon>
    </lineage>
</organism>
<feature type="transmembrane region" description="Helical" evidence="1">
    <location>
        <begin position="30"/>
        <end position="50"/>
    </location>
</feature>
<dbReference type="PANTHER" id="PTHR33133">
    <property type="entry name" value="OS08G0107100 PROTEIN-RELATED"/>
    <property type="match status" value="1"/>
</dbReference>
<name>F6GZU7_VITVI</name>
<dbReference type="Proteomes" id="UP000009183">
    <property type="component" value="Chromosome 18"/>
</dbReference>
<dbReference type="AlphaFoldDB" id="F6GZU7"/>
<feature type="transmembrane region" description="Helical" evidence="1">
    <location>
        <begin position="179"/>
        <end position="208"/>
    </location>
</feature>
<evidence type="ECO:0000256" key="1">
    <source>
        <dbReference type="SAM" id="Phobius"/>
    </source>
</evidence>
<accession>F6GZU7</accession>
<reference evidence="3" key="1">
    <citation type="journal article" date="2007" name="Nature">
        <title>The grapevine genome sequence suggests ancestral hexaploidization in major angiosperm phyla.</title>
        <authorList>
            <consortium name="The French-Italian Public Consortium for Grapevine Genome Characterization."/>
            <person name="Jaillon O."/>
            <person name="Aury J.-M."/>
            <person name="Noel B."/>
            <person name="Policriti A."/>
            <person name="Clepet C."/>
            <person name="Casagrande A."/>
            <person name="Choisne N."/>
            <person name="Aubourg S."/>
            <person name="Vitulo N."/>
            <person name="Jubin C."/>
            <person name="Vezzi A."/>
            <person name="Legeai F."/>
            <person name="Hugueney P."/>
            <person name="Dasilva C."/>
            <person name="Horner D."/>
            <person name="Mica E."/>
            <person name="Jublot D."/>
            <person name="Poulain J."/>
            <person name="Bruyere C."/>
            <person name="Billault A."/>
            <person name="Segurens B."/>
            <person name="Gouyvenoux M."/>
            <person name="Ugarte E."/>
            <person name="Cattonaro F."/>
            <person name="Anthouard V."/>
            <person name="Vico V."/>
            <person name="Del Fabbro C."/>
            <person name="Alaux M."/>
            <person name="Di Gaspero G."/>
            <person name="Dumas V."/>
            <person name="Felice N."/>
            <person name="Paillard S."/>
            <person name="Juman I."/>
            <person name="Moroldo M."/>
            <person name="Scalabrin S."/>
            <person name="Canaguier A."/>
            <person name="Le Clainche I."/>
            <person name="Malacrida G."/>
            <person name="Durand E."/>
            <person name="Pesole G."/>
            <person name="Laucou V."/>
            <person name="Chatelet P."/>
            <person name="Merdinoglu D."/>
            <person name="Delledonne M."/>
            <person name="Pezzotti M."/>
            <person name="Lecharny A."/>
            <person name="Scarpelli C."/>
            <person name="Artiguenave F."/>
            <person name="Pe M.E."/>
            <person name="Valle G."/>
            <person name="Morgante M."/>
            <person name="Caboche M."/>
            <person name="Adam-Blondon A.-F."/>
            <person name="Weissenbach J."/>
            <person name="Quetier F."/>
            <person name="Wincker P."/>
        </authorList>
    </citation>
    <scope>NUCLEOTIDE SEQUENCE [LARGE SCALE GENOMIC DNA]</scope>
    <source>
        <strain evidence="3">cv. Pinot noir / PN40024</strain>
    </source>
</reference>
<keyword evidence="3" id="KW-1185">Reference proteome</keyword>